<dbReference type="Pfam" id="PF00753">
    <property type="entry name" value="Lactamase_B"/>
    <property type="match status" value="1"/>
</dbReference>
<dbReference type="PANTHER" id="PTHR42951">
    <property type="entry name" value="METALLO-BETA-LACTAMASE DOMAIN-CONTAINING"/>
    <property type="match status" value="1"/>
</dbReference>
<dbReference type="GO" id="GO:0016787">
    <property type="term" value="F:hydrolase activity"/>
    <property type="evidence" value="ECO:0007669"/>
    <property type="project" value="UniProtKB-KW"/>
</dbReference>
<dbReference type="Gene3D" id="3.60.15.10">
    <property type="entry name" value="Ribonuclease Z/Hydroxyacylglutathione hydrolase-like"/>
    <property type="match status" value="1"/>
</dbReference>
<protein>
    <submittedName>
        <fullName evidence="2">Glyoxylase-like metal-dependent hydrolase (Beta-lactamase superfamily II)</fullName>
    </submittedName>
</protein>
<dbReference type="SUPFAM" id="SSF56281">
    <property type="entry name" value="Metallo-hydrolase/oxidoreductase"/>
    <property type="match status" value="1"/>
</dbReference>
<sequence length="326" mass="35367">MSTPVDGRHAAAYRSREVPGPLQVTDGVWAVPVPLRGSPLRYITVFLVETRDGLVLIDAGYEHPSCWESFTGSLAETGHDLADVRLVLLTHNHPDHVGFADRVRAVSGAKLVMGRADDFAYQRRERGGGFLLQLRRALGLTGAPAEVIDEMYAAARGVAHHSESLELDLAPDGDSEHVLGGVTFLGVHTPGHTYGHTVYVDTSRGVVFTGDTMMAEGPTQLAIPSLPGDDPAGDLLGSLDRIRDLGAEIACPAHQFPYRDIAVRAAKLKAHHEAELDTVDELLRTRDTAWEIAPYLTWPKPWEELGTGGKRFALIHTLSLVLGVTR</sequence>
<name>A0A543IGH7_9ACTN</name>
<keyword evidence="2" id="KW-0378">Hydrolase</keyword>
<accession>A0A543IGH7</accession>
<dbReference type="InterPro" id="IPR050855">
    <property type="entry name" value="NDM-1-like"/>
</dbReference>
<dbReference type="OrthoDB" id="2971563at2"/>
<dbReference type="InterPro" id="IPR001279">
    <property type="entry name" value="Metallo-B-lactamas"/>
</dbReference>
<proteinExistence type="predicted"/>
<dbReference type="InterPro" id="IPR036866">
    <property type="entry name" value="RibonucZ/Hydroxyglut_hydro"/>
</dbReference>
<dbReference type="EMBL" id="VFPO01000001">
    <property type="protein sequence ID" value="TQM69688.1"/>
    <property type="molecule type" value="Genomic_DNA"/>
</dbReference>
<comment type="caution">
    <text evidence="2">The sequence shown here is derived from an EMBL/GenBank/DDBJ whole genome shotgun (WGS) entry which is preliminary data.</text>
</comment>
<dbReference type="AlphaFoldDB" id="A0A543IGH7"/>
<feature type="domain" description="Metallo-beta-lactamase" evidence="1">
    <location>
        <begin position="42"/>
        <end position="254"/>
    </location>
</feature>
<organism evidence="2 3">
    <name type="scientific">Actinomadura hallensis</name>
    <dbReference type="NCBI Taxonomy" id="337895"/>
    <lineage>
        <taxon>Bacteria</taxon>
        <taxon>Bacillati</taxon>
        <taxon>Actinomycetota</taxon>
        <taxon>Actinomycetes</taxon>
        <taxon>Streptosporangiales</taxon>
        <taxon>Thermomonosporaceae</taxon>
        <taxon>Actinomadura</taxon>
    </lineage>
</organism>
<dbReference type="SMART" id="SM00849">
    <property type="entry name" value="Lactamase_B"/>
    <property type="match status" value="1"/>
</dbReference>
<evidence type="ECO:0000259" key="1">
    <source>
        <dbReference type="SMART" id="SM00849"/>
    </source>
</evidence>
<gene>
    <name evidence="2" type="ORF">FHX41_3392</name>
</gene>
<dbReference type="RefSeq" id="WP_141970015.1">
    <property type="nucleotide sequence ID" value="NZ_VFPO01000001.1"/>
</dbReference>
<evidence type="ECO:0000313" key="3">
    <source>
        <dbReference type="Proteomes" id="UP000316706"/>
    </source>
</evidence>
<reference evidence="2 3" key="1">
    <citation type="submission" date="2019-06" db="EMBL/GenBank/DDBJ databases">
        <title>Sequencing the genomes of 1000 actinobacteria strains.</title>
        <authorList>
            <person name="Klenk H.-P."/>
        </authorList>
    </citation>
    <scope>NUCLEOTIDE SEQUENCE [LARGE SCALE GENOMIC DNA]</scope>
    <source>
        <strain evidence="2 3">DSM 45043</strain>
    </source>
</reference>
<evidence type="ECO:0000313" key="2">
    <source>
        <dbReference type="EMBL" id="TQM69688.1"/>
    </source>
</evidence>
<dbReference type="Proteomes" id="UP000316706">
    <property type="component" value="Unassembled WGS sequence"/>
</dbReference>
<keyword evidence="3" id="KW-1185">Reference proteome</keyword>